<dbReference type="Gene3D" id="3.40.50.720">
    <property type="entry name" value="NAD(P)-binding Rossmann-like Domain"/>
    <property type="match status" value="1"/>
</dbReference>
<dbReference type="PANTHER" id="PTHR42901">
    <property type="entry name" value="ALCOHOL DEHYDROGENASE"/>
    <property type="match status" value="1"/>
</dbReference>
<reference evidence="4 5" key="1">
    <citation type="submission" date="2023-12" db="EMBL/GenBank/DDBJ databases">
        <title>the genome sequence of Hyalangium sp. s54d21.</title>
        <authorList>
            <person name="Zhang X."/>
        </authorList>
    </citation>
    <scope>NUCLEOTIDE SEQUENCE [LARGE SCALE GENOMIC DNA]</scope>
    <source>
        <strain evidence="5">s54d21</strain>
    </source>
</reference>
<gene>
    <name evidence="4" type="ORF">SYV04_31635</name>
</gene>
<protein>
    <submittedName>
        <fullName evidence="4">SDR family NAD(P)-dependent oxidoreductase</fullName>
    </submittedName>
</protein>
<comment type="caution">
    <text evidence="4">The sequence shown here is derived from an EMBL/GenBank/DDBJ whole genome shotgun (WGS) entry which is preliminary data.</text>
</comment>
<accession>A0ABU5HDV3</accession>
<dbReference type="EMBL" id="JAXIVS010000013">
    <property type="protein sequence ID" value="MDY7230983.1"/>
    <property type="molecule type" value="Genomic_DNA"/>
</dbReference>
<dbReference type="Pfam" id="PF00106">
    <property type="entry name" value="adh_short"/>
    <property type="match status" value="1"/>
</dbReference>
<dbReference type="Proteomes" id="UP001291309">
    <property type="component" value="Unassembled WGS sequence"/>
</dbReference>
<keyword evidence="2" id="KW-0560">Oxidoreductase</keyword>
<evidence type="ECO:0000259" key="3">
    <source>
        <dbReference type="SMART" id="SM00822"/>
    </source>
</evidence>
<organism evidence="4 5">
    <name type="scientific">Hyalangium rubrum</name>
    <dbReference type="NCBI Taxonomy" id="3103134"/>
    <lineage>
        <taxon>Bacteria</taxon>
        <taxon>Pseudomonadati</taxon>
        <taxon>Myxococcota</taxon>
        <taxon>Myxococcia</taxon>
        <taxon>Myxococcales</taxon>
        <taxon>Cystobacterineae</taxon>
        <taxon>Archangiaceae</taxon>
        <taxon>Hyalangium</taxon>
    </lineage>
</organism>
<evidence type="ECO:0000256" key="1">
    <source>
        <dbReference type="ARBA" id="ARBA00006484"/>
    </source>
</evidence>
<name>A0ABU5HDV3_9BACT</name>
<feature type="domain" description="Ketoreductase" evidence="3">
    <location>
        <begin position="8"/>
        <end position="194"/>
    </location>
</feature>
<comment type="similarity">
    <text evidence="1">Belongs to the short-chain dehydrogenases/reductases (SDR) family.</text>
</comment>
<dbReference type="InterPro" id="IPR036291">
    <property type="entry name" value="NAD(P)-bd_dom_sf"/>
</dbReference>
<evidence type="ECO:0000313" key="5">
    <source>
        <dbReference type="Proteomes" id="UP001291309"/>
    </source>
</evidence>
<evidence type="ECO:0000256" key="2">
    <source>
        <dbReference type="ARBA" id="ARBA00023002"/>
    </source>
</evidence>
<proteinExistence type="inferred from homology"/>
<dbReference type="RefSeq" id="WP_321549697.1">
    <property type="nucleotide sequence ID" value="NZ_JAXIVS010000013.1"/>
</dbReference>
<sequence>MPTPIDFGTVLITGACSGVGREVARQLAHRVRTLVLVASEVRQLEALREALEGDYPTLGVLLLPCDLSQPDQVDGVLEELARHLIHVDVLVNAVAAGQRGPYAEQRWADIDRMLQTNVVVPLMLTHRLLGPMLARGRGGILHLGSGVGRLFLPGFVTPAATHRFLDGFLESLRLEVEGSGVVITQAVVGPLEEAESSPEPQPFFQISAARCVREAVAGFDHGAQLVYPGWGHRWAMTLLPLLPRPVRRALGRWAARGPGVPAGAAQPELPASAGALLRGAPVRT</sequence>
<dbReference type="SMART" id="SM00822">
    <property type="entry name" value="PKS_KR"/>
    <property type="match status" value="1"/>
</dbReference>
<keyword evidence="5" id="KW-1185">Reference proteome</keyword>
<evidence type="ECO:0000313" key="4">
    <source>
        <dbReference type="EMBL" id="MDY7230983.1"/>
    </source>
</evidence>
<dbReference type="PRINTS" id="PR00081">
    <property type="entry name" value="GDHRDH"/>
</dbReference>
<dbReference type="InterPro" id="IPR002347">
    <property type="entry name" value="SDR_fam"/>
</dbReference>
<dbReference type="PANTHER" id="PTHR42901:SF1">
    <property type="entry name" value="ALCOHOL DEHYDROGENASE"/>
    <property type="match status" value="1"/>
</dbReference>
<dbReference type="SUPFAM" id="SSF51735">
    <property type="entry name" value="NAD(P)-binding Rossmann-fold domains"/>
    <property type="match status" value="1"/>
</dbReference>
<dbReference type="InterPro" id="IPR057326">
    <property type="entry name" value="KR_dom"/>
</dbReference>